<feature type="non-terminal residue" evidence="2">
    <location>
        <position position="1"/>
    </location>
</feature>
<dbReference type="Proteomes" id="UP000824469">
    <property type="component" value="Unassembled WGS sequence"/>
</dbReference>
<feature type="region of interest" description="Disordered" evidence="1">
    <location>
        <begin position="56"/>
        <end position="79"/>
    </location>
</feature>
<sequence>RLSSGTFGPKGTRGTQKLKEPRANGKSRVFTAKRDKEARIGQFREICPRSLGQLGQKYARDMQRDVKSKGAENESERAT</sequence>
<evidence type="ECO:0000313" key="2">
    <source>
        <dbReference type="EMBL" id="KAH9298807.1"/>
    </source>
</evidence>
<feature type="compositionally biased region" description="Basic and acidic residues" evidence="1">
    <location>
        <begin position="58"/>
        <end position="79"/>
    </location>
</feature>
<accession>A0AA38CJJ1</accession>
<evidence type="ECO:0000256" key="1">
    <source>
        <dbReference type="SAM" id="MobiDB-lite"/>
    </source>
</evidence>
<reference evidence="2 3" key="1">
    <citation type="journal article" date="2021" name="Nat. Plants">
        <title>The Taxus genome provides insights into paclitaxel biosynthesis.</title>
        <authorList>
            <person name="Xiong X."/>
            <person name="Gou J."/>
            <person name="Liao Q."/>
            <person name="Li Y."/>
            <person name="Zhou Q."/>
            <person name="Bi G."/>
            <person name="Li C."/>
            <person name="Du R."/>
            <person name="Wang X."/>
            <person name="Sun T."/>
            <person name="Guo L."/>
            <person name="Liang H."/>
            <person name="Lu P."/>
            <person name="Wu Y."/>
            <person name="Zhang Z."/>
            <person name="Ro D.K."/>
            <person name="Shang Y."/>
            <person name="Huang S."/>
            <person name="Yan J."/>
        </authorList>
    </citation>
    <scope>NUCLEOTIDE SEQUENCE [LARGE SCALE GENOMIC DNA]</scope>
    <source>
        <strain evidence="2">Ta-2019</strain>
    </source>
</reference>
<dbReference type="AlphaFoldDB" id="A0AA38CJJ1"/>
<name>A0AA38CJJ1_TAXCH</name>
<feature type="region of interest" description="Disordered" evidence="1">
    <location>
        <begin position="1"/>
        <end position="25"/>
    </location>
</feature>
<organism evidence="2 3">
    <name type="scientific">Taxus chinensis</name>
    <name type="common">Chinese yew</name>
    <name type="synonym">Taxus wallichiana var. chinensis</name>
    <dbReference type="NCBI Taxonomy" id="29808"/>
    <lineage>
        <taxon>Eukaryota</taxon>
        <taxon>Viridiplantae</taxon>
        <taxon>Streptophyta</taxon>
        <taxon>Embryophyta</taxon>
        <taxon>Tracheophyta</taxon>
        <taxon>Spermatophyta</taxon>
        <taxon>Pinopsida</taxon>
        <taxon>Pinidae</taxon>
        <taxon>Conifers II</taxon>
        <taxon>Cupressales</taxon>
        <taxon>Taxaceae</taxon>
        <taxon>Taxus</taxon>
    </lineage>
</organism>
<evidence type="ECO:0000313" key="3">
    <source>
        <dbReference type="Proteomes" id="UP000824469"/>
    </source>
</evidence>
<proteinExistence type="predicted"/>
<feature type="non-terminal residue" evidence="2">
    <location>
        <position position="79"/>
    </location>
</feature>
<protein>
    <submittedName>
        <fullName evidence="2">Uncharacterized protein</fullName>
    </submittedName>
</protein>
<dbReference type="EMBL" id="JAHRHJ020000010">
    <property type="protein sequence ID" value="KAH9298807.1"/>
    <property type="molecule type" value="Genomic_DNA"/>
</dbReference>
<keyword evidence="3" id="KW-1185">Reference proteome</keyword>
<gene>
    <name evidence="2" type="ORF">KI387_030489</name>
</gene>
<comment type="caution">
    <text evidence="2">The sequence shown here is derived from an EMBL/GenBank/DDBJ whole genome shotgun (WGS) entry which is preliminary data.</text>
</comment>